<evidence type="ECO:0000256" key="1">
    <source>
        <dbReference type="SAM" id="MobiDB-lite"/>
    </source>
</evidence>
<reference evidence="3" key="1">
    <citation type="submission" date="2017-03" db="EMBL/GenBank/DDBJ databases">
        <title>Genomes of endolithic fungi from Antarctica.</title>
        <authorList>
            <person name="Coleine C."/>
            <person name="Masonjones S."/>
            <person name="Stajich J.E."/>
        </authorList>
    </citation>
    <scope>NUCLEOTIDE SEQUENCE [LARGE SCALE GENOMIC DNA]</scope>
    <source>
        <strain evidence="3">CCFEE 5527</strain>
    </source>
</reference>
<feature type="compositionally biased region" description="Polar residues" evidence="1">
    <location>
        <begin position="14"/>
        <end position="29"/>
    </location>
</feature>
<feature type="compositionally biased region" description="Gly residues" evidence="1">
    <location>
        <begin position="319"/>
        <end position="329"/>
    </location>
</feature>
<feature type="region of interest" description="Disordered" evidence="1">
    <location>
        <begin position="309"/>
        <end position="351"/>
    </location>
</feature>
<sequence length="351" mass="37394">MPLLTLKPPRRPSETGTARDNSTSATSFTGVRPPSPVAPAFSPITPKAQPVLPVGFTHDAPSPPAMPPTSHTDTTMTGHPINCNAEIKREEPTSPAAQGINTASPIPPTQHISQPPPLPFSSADSTDAIALRAALSALQFQKQKARQDLTILDTLKQQALANPEKFRDELVAGRLKENRPSFGTLQDILDAPSDASDGEEEVVLGAARDPPMTRSEVPDSQPGSFTTASRPNSSSAATTVSFPPIPGPQNIVRTPPINWEKYNVVGEGLDSLHEQQRRWPGSQPGQRDKGREHVVAAPYSPFADSLEERVGHTGYVRNGSGGESAGGLGREASVTGTVSEHPMETRRSRQS</sequence>
<feature type="region of interest" description="Disordered" evidence="1">
    <location>
        <begin position="1"/>
        <end position="124"/>
    </location>
</feature>
<dbReference type="OrthoDB" id="20473at2759"/>
<dbReference type="InParanoid" id="A0A1V8T3V0"/>
<dbReference type="Proteomes" id="UP000192596">
    <property type="component" value="Unassembled WGS sequence"/>
</dbReference>
<proteinExistence type="predicted"/>
<keyword evidence="3" id="KW-1185">Reference proteome</keyword>
<gene>
    <name evidence="2" type="ORF">B0A48_08674</name>
</gene>
<dbReference type="EMBL" id="NAJO01000017">
    <property type="protein sequence ID" value="OQO06086.1"/>
    <property type="molecule type" value="Genomic_DNA"/>
</dbReference>
<feature type="region of interest" description="Disordered" evidence="1">
    <location>
        <begin position="273"/>
        <end position="294"/>
    </location>
</feature>
<feature type="compositionally biased region" description="Basic and acidic residues" evidence="1">
    <location>
        <begin position="341"/>
        <end position="351"/>
    </location>
</feature>
<accession>A0A1V8T3V0</accession>
<feature type="compositionally biased region" description="Polar residues" evidence="1">
    <location>
        <begin position="95"/>
        <end position="104"/>
    </location>
</feature>
<evidence type="ECO:0000313" key="3">
    <source>
        <dbReference type="Proteomes" id="UP000192596"/>
    </source>
</evidence>
<feature type="compositionally biased region" description="Polar residues" evidence="1">
    <location>
        <begin position="221"/>
        <end position="241"/>
    </location>
</feature>
<organism evidence="2 3">
    <name type="scientific">Cryoendolithus antarcticus</name>
    <dbReference type="NCBI Taxonomy" id="1507870"/>
    <lineage>
        <taxon>Eukaryota</taxon>
        <taxon>Fungi</taxon>
        <taxon>Dikarya</taxon>
        <taxon>Ascomycota</taxon>
        <taxon>Pezizomycotina</taxon>
        <taxon>Dothideomycetes</taxon>
        <taxon>Dothideomycetidae</taxon>
        <taxon>Cladosporiales</taxon>
        <taxon>Cladosporiaceae</taxon>
        <taxon>Cryoendolithus</taxon>
    </lineage>
</organism>
<dbReference type="AlphaFoldDB" id="A0A1V8T3V0"/>
<protein>
    <submittedName>
        <fullName evidence="2">Uncharacterized protein</fullName>
    </submittedName>
</protein>
<dbReference type="PANTHER" id="PTHR22705">
    <property type="entry name" value="ZINC FINGER, ZZ DOMAIN CONTAINING 3"/>
    <property type="match status" value="1"/>
</dbReference>
<dbReference type="PANTHER" id="PTHR22705:SF0">
    <property type="entry name" value="ZZ-TYPE ZINC FINGER-CONTAINING PROTEIN 3"/>
    <property type="match status" value="1"/>
</dbReference>
<comment type="caution">
    <text evidence="2">The sequence shown here is derived from an EMBL/GenBank/DDBJ whole genome shotgun (WGS) entry which is preliminary data.</text>
</comment>
<feature type="region of interest" description="Disordered" evidence="1">
    <location>
        <begin position="181"/>
        <end position="254"/>
    </location>
</feature>
<name>A0A1V8T3V0_9PEZI</name>
<dbReference type="InterPro" id="IPR037830">
    <property type="entry name" value="ZZZ3"/>
</dbReference>
<dbReference type="STRING" id="1507870.A0A1V8T3V0"/>
<evidence type="ECO:0000313" key="2">
    <source>
        <dbReference type="EMBL" id="OQO06086.1"/>
    </source>
</evidence>